<keyword evidence="7" id="KW-1133">Transmembrane helix</keyword>
<dbReference type="Pfam" id="PF03279">
    <property type="entry name" value="Lip_A_acyltrans"/>
    <property type="match status" value="1"/>
</dbReference>
<dbReference type="PANTHER" id="PTHR30606">
    <property type="entry name" value="LIPID A BIOSYNTHESIS LAUROYL ACYLTRANSFERASE"/>
    <property type="match status" value="1"/>
</dbReference>
<keyword evidence="9" id="KW-1185">Reference proteome</keyword>
<keyword evidence="4" id="KW-0808">Transferase</keyword>
<dbReference type="Proteomes" id="UP000248090">
    <property type="component" value="Unassembled WGS sequence"/>
</dbReference>
<dbReference type="CDD" id="cd07984">
    <property type="entry name" value="LPLAT_LABLAT-like"/>
    <property type="match status" value="1"/>
</dbReference>
<sequence length="326" mass="36878">MAKSESAKAAHWAQLSESGTVLGMRLLLLVYRLFGRSAFYLILYPVMVYYYWRTPVARAASQQFLARIRVLEPQAVPRYWAGLRHFMAFGDAILDKFLAWMGRIRRDDVQFDEQASIAQLDQSGRGGVIVVSHLGNIEVCRALAYRLPGIRLTILVHTRHAAKFNALLSRLAPESPINLLQVTEMTPATAMLLAERVDAGEYVVIAGDRIPVSGELRVSGVSFLGARALFPQGPFILAALLRCPVMLMFCIKQGSGYRIYLEHFLDGIHLPRKSRQQALDAVLQQYAQRLEHYCRIAPMQWFNFFPFWCGNDQVEQSDTVVDRNNG</sequence>
<accession>A0ABX5LZX2</accession>
<evidence type="ECO:0000313" key="8">
    <source>
        <dbReference type="EMBL" id="PXF30978.1"/>
    </source>
</evidence>
<dbReference type="EMBL" id="LAPT01000055">
    <property type="protein sequence ID" value="PXF30978.1"/>
    <property type="molecule type" value="Genomic_DNA"/>
</dbReference>
<keyword evidence="6" id="KW-0012">Acyltransferase</keyword>
<evidence type="ECO:0000256" key="4">
    <source>
        <dbReference type="ARBA" id="ARBA00022679"/>
    </source>
</evidence>
<keyword evidence="7" id="KW-0812">Transmembrane</keyword>
<comment type="caution">
    <text evidence="8">The sequence shown here is derived from an EMBL/GenBank/DDBJ whole genome shotgun (WGS) entry which is preliminary data.</text>
</comment>
<evidence type="ECO:0000256" key="2">
    <source>
        <dbReference type="ARBA" id="ARBA00022475"/>
    </source>
</evidence>
<keyword evidence="5 7" id="KW-0472">Membrane</keyword>
<organism evidence="8 9">
    <name type="scientific">Pokkaliibacter plantistimulans</name>
    <dbReference type="NCBI Taxonomy" id="1635171"/>
    <lineage>
        <taxon>Bacteria</taxon>
        <taxon>Pseudomonadati</taxon>
        <taxon>Pseudomonadota</taxon>
        <taxon>Gammaproteobacteria</taxon>
        <taxon>Oceanospirillales</taxon>
        <taxon>Balneatrichaceae</taxon>
        <taxon>Pokkaliibacter</taxon>
    </lineage>
</organism>
<dbReference type="PIRSF" id="PIRSF028561">
    <property type="entry name" value="Ac_Trasf"/>
    <property type="match status" value="1"/>
</dbReference>
<evidence type="ECO:0000256" key="3">
    <source>
        <dbReference type="ARBA" id="ARBA00022519"/>
    </source>
</evidence>
<comment type="subcellular location">
    <subcellularLocation>
        <location evidence="1">Cell inner membrane</location>
    </subcellularLocation>
</comment>
<protein>
    <recommendedName>
        <fullName evidence="10">Acyltransferase</fullName>
    </recommendedName>
</protein>
<keyword evidence="2" id="KW-1003">Cell membrane</keyword>
<evidence type="ECO:0000256" key="6">
    <source>
        <dbReference type="ARBA" id="ARBA00023315"/>
    </source>
</evidence>
<dbReference type="InterPro" id="IPR004960">
    <property type="entry name" value="LipA_acyltrans"/>
</dbReference>
<gene>
    <name evidence="8" type="ORF">WH50_12095</name>
</gene>
<evidence type="ECO:0008006" key="10">
    <source>
        <dbReference type="Google" id="ProtNLM"/>
    </source>
</evidence>
<reference evidence="8 9" key="1">
    <citation type="submission" date="2015-03" db="EMBL/GenBank/DDBJ databases">
        <authorList>
            <person name="Krishnan R."/>
            <person name="Midha S."/>
            <person name="Patil P.B."/>
            <person name="Rameshkumar N."/>
        </authorList>
    </citation>
    <scope>NUCLEOTIDE SEQUENCE [LARGE SCALE GENOMIC DNA]</scope>
    <source>
        <strain evidence="8 9">L1E11</strain>
    </source>
</reference>
<evidence type="ECO:0000256" key="7">
    <source>
        <dbReference type="SAM" id="Phobius"/>
    </source>
</evidence>
<keyword evidence="3" id="KW-0997">Cell inner membrane</keyword>
<evidence type="ECO:0000256" key="5">
    <source>
        <dbReference type="ARBA" id="ARBA00023136"/>
    </source>
</evidence>
<feature type="transmembrane region" description="Helical" evidence="7">
    <location>
        <begin position="33"/>
        <end position="52"/>
    </location>
</feature>
<dbReference type="RefSeq" id="WP_110187548.1">
    <property type="nucleotide sequence ID" value="NZ_CP177354.1"/>
</dbReference>
<dbReference type="PANTHER" id="PTHR30606:SF9">
    <property type="entry name" value="LIPID A BIOSYNTHESIS LAUROYLTRANSFERASE"/>
    <property type="match status" value="1"/>
</dbReference>
<name>A0ABX5LZX2_9GAMM</name>
<evidence type="ECO:0000313" key="9">
    <source>
        <dbReference type="Proteomes" id="UP000248090"/>
    </source>
</evidence>
<proteinExistence type="predicted"/>
<evidence type="ECO:0000256" key="1">
    <source>
        <dbReference type="ARBA" id="ARBA00004533"/>
    </source>
</evidence>
<dbReference type="InterPro" id="IPR014548">
    <property type="entry name" value="Ac_Trasf"/>
</dbReference>